<dbReference type="Pfam" id="PF04405">
    <property type="entry name" value="ScdA_N"/>
    <property type="match status" value="1"/>
</dbReference>
<gene>
    <name evidence="6" type="ORF">JCM15548_11267</name>
</gene>
<evidence type="ECO:0000256" key="1">
    <source>
        <dbReference type="ARBA" id="ARBA00004496"/>
    </source>
</evidence>
<keyword evidence="7" id="KW-1185">Reference proteome</keyword>
<dbReference type="Proteomes" id="UP000032900">
    <property type="component" value="Unassembled WGS sequence"/>
</dbReference>
<dbReference type="InterPro" id="IPR012312">
    <property type="entry name" value="Hemerythrin-like"/>
</dbReference>
<dbReference type="InterPro" id="IPR038062">
    <property type="entry name" value="ScdA-like_N_sf"/>
</dbReference>
<dbReference type="PANTHER" id="PTHR36438">
    <property type="entry name" value="IRON-SULFUR CLUSTER REPAIR PROTEIN YTFE"/>
    <property type="match status" value="1"/>
</dbReference>
<keyword evidence="2" id="KW-0963">Cytoplasm</keyword>
<dbReference type="PANTHER" id="PTHR36438:SF1">
    <property type="entry name" value="IRON-SULFUR CLUSTER REPAIR PROTEIN YTFE"/>
    <property type="match status" value="1"/>
</dbReference>
<comment type="caution">
    <text evidence="6">The sequence shown here is derived from an EMBL/GenBank/DDBJ whole genome shotgun (WGS) entry which is preliminary data.</text>
</comment>
<dbReference type="STRING" id="1236989.JCM15548_11267"/>
<keyword evidence="4" id="KW-0408">Iron</keyword>
<dbReference type="GO" id="GO:0005737">
    <property type="term" value="C:cytoplasm"/>
    <property type="evidence" value="ECO:0007669"/>
    <property type="project" value="UniProtKB-SubCell"/>
</dbReference>
<dbReference type="EMBL" id="BAZW01000006">
    <property type="protein sequence ID" value="GAO29110.1"/>
    <property type="molecule type" value="Genomic_DNA"/>
</dbReference>
<dbReference type="OrthoDB" id="9797132at2"/>
<dbReference type="Pfam" id="PF01814">
    <property type="entry name" value="Hemerythrin"/>
    <property type="match status" value="1"/>
</dbReference>
<evidence type="ECO:0000313" key="7">
    <source>
        <dbReference type="Proteomes" id="UP000032900"/>
    </source>
</evidence>
<keyword evidence="3" id="KW-0479">Metal-binding</keyword>
<evidence type="ECO:0000313" key="6">
    <source>
        <dbReference type="EMBL" id="GAO29110.1"/>
    </source>
</evidence>
<dbReference type="AlphaFoldDB" id="A0A0E9LW68"/>
<protein>
    <submittedName>
        <fullName evidence="6">Nitric oxide-dependent regulator DnrN or NorA</fullName>
    </submittedName>
</protein>
<feature type="domain" description="Hemerythrin-like" evidence="5">
    <location>
        <begin position="79"/>
        <end position="232"/>
    </location>
</feature>
<dbReference type="GO" id="GO:0046872">
    <property type="term" value="F:metal ion binding"/>
    <property type="evidence" value="ECO:0007669"/>
    <property type="project" value="UniProtKB-KW"/>
</dbReference>
<organism evidence="6 7">
    <name type="scientific">Geofilum rubicundum JCM 15548</name>
    <dbReference type="NCBI Taxonomy" id="1236989"/>
    <lineage>
        <taxon>Bacteria</taxon>
        <taxon>Pseudomonadati</taxon>
        <taxon>Bacteroidota</taxon>
        <taxon>Bacteroidia</taxon>
        <taxon>Marinilabiliales</taxon>
        <taxon>Marinilabiliaceae</taxon>
        <taxon>Geofilum</taxon>
    </lineage>
</organism>
<dbReference type="Gene3D" id="1.10.3910.10">
    <property type="entry name" value="SP0561-like"/>
    <property type="match status" value="1"/>
</dbReference>
<sequence length="241" mass="27132">MTINENNIVGQMVVANYKTADVFKNHGIDFCCGGNITISEAAEKYKAEPKALLADLEAVTAQKDMESELLKKLTPDALIDHIIEQHHSFVRENIESIPPYLEKLADVHGANHPELIKVHELFMGAATALSQHLEQEEQILFPFIKEMVKAQQKGETLKKGQFGSVENPISTMHSDHDAEGERFRTLSELTNGYQLPPDGCNTYRVGLAKLEAFEKDLHRHIHLENNILFPQAIELEKKLVI</sequence>
<evidence type="ECO:0000256" key="3">
    <source>
        <dbReference type="ARBA" id="ARBA00022723"/>
    </source>
</evidence>
<accession>A0A0E9LW68</accession>
<reference evidence="6 7" key="1">
    <citation type="journal article" date="2015" name="Microbes Environ.">
        <title>Distribution and evolution of nitrogen fixation genes in the phylum bacteroidetes.</title>
        <authorList>
            <person name="Inoue J."/>
            <person name="Oshima K."/>
            <person name="Suda W."/>
            <person name="Sakamoto M."/>
            <person name="Iino T."/>
            <person name="Noda S."/>
            <person name="Hongoh Y."/>
            <person name="Hattori M."/>
            <person name="Ohkuma M."/>
        </authorList>
    </citation>
    <scope>NUCLEOTIDE SEQUENCE [LARGE SCALE GENOMIC DNA]</scope>
    <source>
        <strain evidence="6">JCM 15548</strain>
    </source>
</reference>
<dbReference type="Gene3D" id="1.20.120.520">
    <property type="entry name" value="nmb1532 protein domain like"/>
    <property type="match status" value="1"/>
</dbReference>
<dbReference type="InterPro" id="IPR019903">
    <property type="entry name" value="RIC_family"/>
</dbReference>
<evidence type="ECO:0000256" key="2">
    <source>
        <dbReference type="ARBA" id="ARBA00022490"/>
    </source>
</evidence>
<dbReference type="NCBIfam" id="TIGR03652">
    <property type="entry name" value="FeS_repair_RIC"/>
    <property type="match status" value="1"/>
</dbReference>
<comment type="subcellular location">
    <subcellularLocation>
        <location evidence="1">Cytoplasm</location>
    </subcellularLocation>
</comment>
<evidence type="ECO:0000259" key="5">
    <source>
        <dbReference type="Pfam" id="PF01814"/>
    </source>
</evidence>
<proteinExistence type="predicted"/>
<name>A0A0E9LW68_9BACT</name>
<evidence type="ECO:0000256" key="4">
    <source>
        <dbReference type="ARBA" id="ARBA00023004"/>
    </source>
</evidence>
<dbReference type="RefSeq" id="WP_062122939.1">
    <property type="nucleotide sequence ID" value="NZ_BAZW01000006.1"/>
</dbReference>